<name>A0A9D6V7W5_9BACT</name>
<dbReference type="InterPro" id="IPR020605">
    <property type="entry name" value="Octanoyltransferase_CS"/>
</dbReference>
<keyword evidence="2 5" id="KW-0808">Transferase</keyword>
<feature type="site" description="Lowers pKa of active site Cys" evidence="8">
    <location>
        <position position="127"/>
    </location>
</feature>
<gene>
    <name evidence="10" type="primary">lipB</name>
    <name evidence="10" type="ORF">HY912_24045</name>
</gene>
<dbReference type="PROSITE" id="PS01313">
    <property type="entry name" value="LIPB"/>
    <property type="match status" value="1"/>
</dbReference>
<evidence type="ECO:0000256" key="1">
    <source>
        <dbReference type="ARBA" id="ARBA00004821"/>
    </source>
</evidence>
<dbReference type="PANTHER" id="PTHR10993">
    <property type="entry name" value="OCTANOYLTRANSFERASE"/>
    <property type="match status" value="1"/>
</dbReference>
<evidence type="ECO:0000256" key="4">
    <source>
        <dbReference type="ARBA" id="ARBA00024732"/>
    </source>
</evidence>
<dbReference type="SUPFAM" id="SSF55681">
    <property type="entry name" value="Class II aaRS and biotin synthetases"/>
    <property type="match status" value="1"/>
</dbReference>
<proteinExistence type="inferred from homology"/>
<dbReference type="GO" id="GO:0033819">
    <property type="term" value="F:lipoyl(octanoyl) transferase activity"/>
    <property type="evidence" value="ECO:0007669"/>
    <property type="project" value="UniProtKB-EC"/>
</dbReference>
<evidence type="ECO:0000256" key="2">
    <source>
        <dbReference type="ARBA" id="ARBA00022679"/>
    </source>
</evidence>
<feature type="domain" description="BPL/LPL catalytic" evidence="9">
    <location>
        <begin position="11"/>
        <end position="200"/>
    </location>
</feature>
<evidence type="ECO:0000313" key="11">
    <source>
        <dbReference type="Proteomes" id="UP000807825"/>
    </source>
</evidence>
<dbReference type="InterPro" id="IPR000544">
    <property type="entry name" value="Octanoyltransferase"/>
</dbReference>
<comment type="pathway">
    <text evidence="1 5">Protein modification; protein lipoylation via endogenous pathway; protein N(6)-(lipoyl)lysine from octanoyl-[acyl-carrier-protein]: step 1/2.</text>
</comment>
<comment type="similarity">
    <text evidence="5">Belongs to the LipB family.</text>
</comment>
<protein>
    <recommendedName>
        <fullName evidence="5">Octanoyltransferase</fullName>
        <ecNumber evidence="5">2.3.1.181</ecNumber>
    </recommendedName>
</protein>
<organism evidence="10 11">
    <name type="scientific">Desulfomonile tiedjei</name>
    <dbReference type="NCBI Taxonomy" id="2358"/>
    <lineage>
        <taxon>Bacteria</taxon>
        <taxon>Pseudomonadati</taxon>
        <taxon>Thermodesulfobacteriota</taxon>
        <taxon>Desulfomonilia</taxon>
        <taxon>Desulfomonilales</taxon>
        <taxon>Desulfomonilaceae</taxon>
        <taxon>Desulfomonile</taxon>
    </lineage>
</organism>
<comment type="caution">
    <text evidence="10">The sequence shown here is derived from an EMBL/GenBank/DDBJ whole genome shotgun (WGS) entry which is preliminary data.</text>
</comment>
<dbReference type="InterPro" id="IPR045864">
    <property type="entry name" value="aa-tRNA-synth_II/BPL/LPL"/>
</dbReference>
<evidence type="ECO:0000256" key="7">
    <source>
        <dbReference type="PIRSR" id="PIRSR016262-2"/>
    </source>
</evidence>
<feature type="binding site" evidence="7">
    <location>
        <begin position="130"/>
        <end position="132"/>
    </location>
    <ligand>
        <name>substrate</name>
    </ligand>
</feature>
<accession>A0A9D6V7W5</accession>
<dbReference type="PIRSF" id="PIRSF016262">
    <property type="entry name" value="LPLase"/>
    <property type="match status" value="1"/>
</dbReference>
<comment type="catalytic activity">
    <reaction evidence="5">
        <text>octanoyl-[ACP] + L-lysyl-[protein] = N(6)-octanoyl-L-lysyl-[protein] + holo-[ACP] + H(+)</text>
        <dbReference type="Rhea" id="RHEA:17665"/>
        <dbReference type="Rhea" id="RHEA-COMP:9636"/>
        <dbReference type="Rhea" id="RHEA-COMP:9685"/>
        <dbReference type="Rhea" id="RHEA-COMP:9752"/>
        <dbReference type="Rhea" id="RHEA-COMP:9928"/>
        <dbReference type="ChEBI" id="CHEBI:15378"/>
        <dbReference type="ChEBI" id="CHEBI:29969"/>
        <dbReference type="ChEBI" id="CHEBI:64479"/>
        <dbReference type="ChEBI" id="CHEBI:78463"/>
        <dbReference type="ChEBI" id="CHEBI:78809"/>
        <dbReference type="EC" id="2.3.1.181"/>
    </reaction>
</comment>
<dbReference type="EC" id="2.3.1.181" evidence="5"/>
<evidence type="ECO:0000256" key="5">
    <source>
        <dbReference type="PIRNR" id="PIRNR016262"/>
    </source>
</evidence>
<evidence type="ECO:0000256" key="8">
    <source>
        <dbReference type="PIRSR" id="PIRSR016262-3"/>
    </source>
</evidence>
<feature type="active site" description="Acyl-thioester intermediate" evidence="6">
    <location>
        <position position="161"/>
    </location>
</feature>
<evidence type="ECO:0000259" key="9">
    <source>
        <dbReference type="PROSITE" id="PS51733"/>
    </source>
</evidence>
<comment type="function">
    <text evidence="4 5">Catalyzes the transfer of endogenously produced octanoic acid from octanoyl-acyl-carrier-protein onto the lipoyl domains of lipoate-dependent enzymes. Lipoyl-ACP can also act as a substrate although octanoyl-ACP is likely to be the physiological substrate.</text>
</comment>
<dbReference type="GO" id="GO:0009249">
    <property type="term" value="P:protein lipoylation"/>
    <property type="evidence" value="ECO:0007669"/>
    <property type="project" value="InterPro"/>
</dbReference>
<dbReference type="NCBIfam" id="TIGR00214">
    <property type="entry name" value="lipB"/>
    <property type="match status" value="1"/>
</dbReference>
<feature type="binding site" evidence="7">
    <location>
        <begin position="143"/>
        <end position="145"/>
    </location>
    <ligand>
        <name>substrate</name>
    </ligand>
</feature>
<dbReference type="Gene3D" id="3.30.930.10">
    <property type="entry name" value="Bira Bifunctional Protein, Domain 2"/>
    <property type="match status" value="1"/>
</dbReference>
<dbReference type="PANTHER" id="PTHR10993:SF7">
    <property type="entry name" value="LIPOYLTRANSFERASE 2, MITOCHONDRIAL-RELATED"/>
    <property type="match status" value="1"/>
</dbReference>
<dbReference type="Proteomes" id="UP000807825">
    <property type="component" value="Unassembled WGS sequence"/>
</dbReference>
<dbReference type="InterPro" id="IPR004143">
    <property type="entry name" value="BPL_LPL_catalytic"/>
</dbReference>
<dbReference type="EMBL" id="JACRDE010000623">
    <property type="protein sequence ID" value="MBI5252579.1"/>
    <property type="molecule type" value="Genomic_DNA"/>
</dbReference>
<evidence type="ECO:0000256" key="6">
    <source>
        <dbReference type="PIRSR" id="PIRSR016262-1"/>
    </source>
</evidence>
<feature type="binding site" evidence="7">
    <location>
        <begin position="60"/>
        <end position="67"/>
    </location>
    <ligand>
        <name>substrate</name>
    </ligand>
</feature>
<dbReference type="PROSITE" id="PS51733">
    <property type="entry name" value="BPL_LPL_CATALYTIC"/>
    <property type="match status" value="1"/>
</dbReference>
<reference evidence="10" key="1">
    <citation type="submission" date="2020-07" db="EMBL/GenBank/DDBJ databases">
        <title>Huge and variable diversity of episymbiotic CPR bacteria and DPANN archaea in groundwater ecosystems.</title>
        <authorList>
            <person name="He C.Y."/>
            <person name="Keren R."/>
            <person name="Whittaker M."/>
            <person name="Farag I.F."/>
            <person name="Doudna J."/>
            <person name="Cate J.H.D."/>
            <person name="Banfield J.F."/>
        </authorList>
    </citation>
    <scope>NUCLEOTIDE SEQUENCE</scope>
    <source>
        <strain evidence="10">NC_groundwater_1664_Pr3_B-0.1um_52_9</strain>
    </source>
</reference>
<evidence type="ECO:0000256" key="3">
    <source>
        <dbReference type="ARBA" id="ARBA00023315"/>
    </source>
</evidence>
<dbReference type="Pfam" id="PF21948">
    <property type="entry name" value="LplA-B_cat"/>
    <property type="match status" value="1"/>
</dbReference>
<keyword evidence="3 5" id="KW-0012">Acyltransferase</keyword>
<evidence type="ECO:0000313" key="10">
    <source>
        <dbReference type="EMBL" id="MBI5252579.1"/>
    </source>
</evidence>
<dbReference type="AlphaFoldDB" id="A0A9D6V7W5"/>
<sequence length="224" mass="25004">MTAGRERRLRDDLPDMLFFLTHPKTVSVGLRDRHQAQPKDLLVPIERLEQEGIAFVRSVRGGGITYHWPGQIVCYPIVALCRNERDIPEYMNKLEQIGIETLESFGVKAHRRRDSAAHLGLWSDGKKVVSMGVRVTNWVTSFGFAINLEGDISPSAYVRPCGIEGAQLTTLQEAIGNAPPREKVIDRVAECFASVFQREPSRTPPGVLEAIRSAAEPIQNMRDG</sequence>